<keyword evidence="1" id="KW-0472">Membrane</keyword>
<evidence type="ECO:0000259" key="2">
    <source>
        <dbReference type="Pfam" id="PF13240"/>
    </source>
</evidence>
<dbReference type="Pfam" id="PF13240">
    <property type="entry name" value="Zn_Ribbon_1"/>
    <property type="match status" value="1"/>
</dbReference>
<keyword evidence="1" id="KW-0812">Transmembrane</keyword>
<feature type="transmembrane region" description="Helical" evidence="1">
    <location>
        <begin position="41"/>
        <end position="64"/>
    </location>
</feature>
<dbReference type="InterPro" id="IPR026870">
    <property type="entry name" value="Zinc_ribbon_dom"/>
</dbReference>
<evidence type="ECO:0000313" key="4">
    <source>
        <dbReference type="Proteomes" id="UP000825123"/>
    </source>
</evidence>
<dbReference type="AlphaFoldDB" id="A0A8D5U6H9"/>
<organism evidence="3 4">
    <name type="scientific">Stygiolobus caldivivus</name>
    <dbReference type="NCBI Taxonomy" id="2824673"/>
    <lineage>
        <taxon>Archaea</taxon>
        <taxon>Thermoproteota</taxon>
        <taxon>Thermoprotei</taxon>
        <taxon>Sulfolobales</taxon>
        <taxon>Sulfolobaceae</taxon>
        <taxon>Stygiolobus</taxon>
    </lineage>
</organism>
<protein>
    <submittedName>
        <fullName evidence="3">Zinc ribbon domain-containing protein</fullName>
    </submittedName>
</protein>
<reference evidence="3 4" key="1">
    <citation type="submission" date="2021-04" db="EMBL/GenBank/DDBJ databases">
        <title>Complete genome sequence of Stygiolobus sp. KN-1.</title>
        <authorList>
            <person name="Nakamura K."/>
            <person name="Sakai H."/>
            <person name="Kurosawa N."/>
        </authorList>
    </citation>
    <scope>NUCLEOTIDE SEQUENCE [LARGE SCALE GENOMIC DNA]</scope>
    <source>
        <strain evidence="3 4">KN-1</strain>
    </source>
</reference>
<dbReference type="GeneID" id="66162925"/>
<name>A0A8D5U6H9_9CREN</name>
<gene>
    <name evidence="3" type="ORF">KN1_11890</name>
</gene>
<sequence length="238" mass="25748">MKRCPRCGSQNPDESAYCCKCGTPLSASPPDSSKKPSHLSLIAGVIFGVSLLSLISLSVLSYYMSPNEVLVTPSQVSAVLGGKWEVKMVGSTGFKILGLSIRDPVVIVLGTNYSVVQLVGGPTIQTLGAQGPTESLTGVINGSVYNVTFSLQYFNNSYDALVYFNMKGFTGMRCTLPQHQLSVVIISSHEFIKYYVSPFFHSYVSEVMVLNGSVIKEVQVFGPSKIPQNQLIRLASLF</sequence>
<dbReference type="EMBL" id="AP024597">
    <property type="protein sequence ID" value="BCU69892.1"/>
    <property type="molecule type" value="Genomic_DNA"/>
</dbReference>
<dbReference type="RefSeq" id="WP_221289960.1">
    <property type="nucleotide sequence ID" value="NZ_AP024597.1"/>
</dbReference>
<evidence type="ECO:0000256" key="1">
    <source>
        <dbReference type="SAM" id="Phobius"/>
    </source>
</evidence>
<accession>A0A8D5U6H9</accession>
<proteinExistence type="predicted"/>
<dbReference type="KEGG" id="csty:KN1_11890"/>
<evidence type="ECO:0000313" key="3">
    <source>
        <dbReference type="EMBL" id="BCU69892.1"/>
    </source>
</evidence>
<feature type="domain" description="Zinc-ribbon" evidence="2">
    <location>
        <begin position="4"/>
        <end position="25"/>
    </location>
</feature>
<keyword evidence="1" id="KW-1133">Transmembrane helix</keyword>
<dbReference type="Proteomes" id="UP000825123">
    <property type="component" value="Chromosome"/>
</dbReference>
<keyword evidence="4" id="KW-1185">Reference proteome</keyword>